<dbReference type="InterPro" id="IPR012296">
    <property type="entry name" value="Nuclease_put_TT1808"/>
</dbReference>
<evidence type="ECO:0000259" key="1">
    <source>
        <dbReference type="Pfam" id="PF05685"/>
    </source>
</evidence>
<organism evidence="2 3">
    <name type="scientific">Candidatus Thermofonsia Clade 3 bacterium</name>
    <dbReference type="NCBI Taxonomy" id="2364212"/>
    <lineage>
        <taxon>Bacteria</taxon>
        <taxon>Bacillati</taxon>
        <taxon>Chloroflexota</taxon>
        <taxon>Candidatus Thermofontia</taxon>
        <taxon>Candidatus Thermofonsia Clade 3</taxon>
    </lineage>
</organism>
<dbReference type="InterPro" id="IPR011335">
    <property type="entry name" value="Restrct_endonuc-II-like"/>
</dbReference>
<dbReference type="SUPFAM" id="SSF52980">
    <property type="entry name" value="Restriction endonuclease-like"/>
    <property type="match status" value="1"/>
</dbReference>
<accession>A0A2M8QAQ4</accession>
<sequence>MAVHVTLRPISVSEYARMREAGILAEDDRVELIAGEIRRTSPIGPLHAAIVKKLNELLLLLLAQSAIVSVQDPIQLDDLSEPQPDLAVLKRRDDFYRQGIPTAEDTLIVIEVADASADYDRKEKIPRYASAGIPEAWLIDVTNQVIEQYTLPGKSRYQNVRIHEWDDTLTAQVIPGLQIKVEQVFGL</sequence>
<dbReference type="PANTHER" id="PTHR35400">
    <property type="entry name" value="SLR1083 PROTEIN"/>
    <property type="match status" value="1"/>
</dbReference>
<dbReference type="Pfam" id="PF05685">
    <property type="entry name" value="Uma2"/>
    <property type="match status" value="1"/>
</dbReference>
<reference evidence="2 3" key="1">
    <citation type="submission" date="2017-11" db="EMBL/GenBank/DDBJ databases">
        <title>Evolution of Phototrophy in the Chloroflexi Phylum Driven by Horizontal Gene Transfer.</title>
        <authorList>
            <person name="Ward L.M."/>
            <person name="Hemp J."/>
            <person name="Shih P.M."/>
            <person name="Mcglynn S.E."/>
            <person name="Fischer W."/>
        </authorList>
    </citation>
    <scope>NUCLEOTIDE SEQUENCE [LARGE SCALE GENOMIC DNA]</scope>
    <source>
        <strain evidence="2">JP3_7</strain>
    </source>
</reference>
<feature type="domain" description="Putative restriction endonuclease" evidence="1">
    <location>
        <begin position="13"/>
        <end position="182"/>
    </location>
</feature>
<dbReference type="CDD" id="cd06260">
    <property type="entry name" value="DUF820-like"/>
    <property type="match status" value="1"/>
</dbReference>
<protein>
    <recommendedName>
        <fullName evidence="1">Putative restriction endonuclease domain-containing protein</fullName>
    </recommendedName>
</protein>
<dbReference type="Gene3D" id="3.90.1570.10">
    <property type="entry name" value="tt1808, chain A"/>
    <property type="match status" value="1"/>
</dbReference>
<dbReference type="Proteomes" id="UP000230790">
    <property type="component" value="Unassembled WGS sequence"/>
</dbReference>
<proteinExistence type="predicted"/>
<gene>
    <name evidence="2" type="ORF">CUN48_11445</name>
</gene>
<evidence type="ECO:0000313" key="3">
    <source>
        <dbReference type="Proteomes" id="UP000230790"/>
    </source>
</evidence>
<dbReference type="InterPro" id="IPR008538">
    <property type="entry name" value="Uma2"/>
</dbReference>
<dbReference type="EMBL" id="PGTN01000083">
    <property type="protein sequence ID" value="PJF46897.1"/>
    <property type="molecule type" value="Genomic_DNA"/>
</dbReference>
<dbReference type="PANTHER" id="PTHR35400:SF1">
    <property type="entry name" value="SLR1083 PROTEIN"/>
    <property type="match status" value="1"/>
</dbReference>
<comment type="caution">
    <text evidence="2">The sequence shown here is derived from an EMBL/GenBank/DDBJ whole genome shotgun (WGS) entry which is preliminary data.</text>
</comment>
<evidence type="ECO:0000313" key="2">
    <source>
        <dbReference type="EMBL" id="PJF46897.1"/>
    </source>
</evidence>
<dbReference type="AlphaFoldDB" id="A0A2M8QAQ4"/>
<name>A0A2M8QAQ4_9CHLR</name>